<dbReference type="GO" id="GO:0030527">
    <property type="term" value="F:structural constituent of chromatin"/>
    <property type="evidence" value="ECO:0007669"/>
    <property type="project" value="InterPro"/>
</dbReference>
<dbReference type="PANTHER" id="PTHR33175:SF3">
    <property type="entry name" value="DNA-BINDING PROTEIN HU-BETA"/>
    <property type="match status" value="1"/>
</dbReference>
<evidence type="ECO:0000313" key="3">
    <source>
        <dbReference type="EMBL" id="SVC33520.1"/>
    </source>
</evidence>
<dbReference type="InterPro" id="IPR010992">
    <property type="entry name" value="IHF-like_DNA-bd_dom_sf"/>
</dbReference>
<protein>
    <recommendedName>
        <fullName evidence="4">DNA-binding protein HU</fullName>
    </recommendedName>
</protein>
<sequence length="115" mass="12041">MPRSSDTGGKSPTSGISENTDMSKAALIERVAKKGKLSKAAAGRTVSLVLGEMEAGLKASKKEGKYSVGTFGSFTVSKRKARKGRNPQTGEAIRIKASKVLKFRPAAQLKKAAGC</sequence>
<keyword evidence="1" id="KW-0238">DNA-binding</keyword>
<dbReference type="GO" id="GO:0003677">
    <property type="term" value="F:DNA binding"/>
    <property type="evidence" value="ECO:0007669"/>
    <property type="project" value="UniProtKB-KW"/>
</dbReference>
<dbReference type="Pfam" id="PF00216">
    <property type="entry name" value="Bac_DNA_binding"/>
    <property type="match status" value="1"/>
</dbReference>
<dbReference type="SMART" id="SM00411">
    <property type="entry name" value="BHL"/>
    <property type="match status" value="1"/>
</dbReference>
<dbReference type="CDD" id="cd13831">
    <property type="entry name" value="HU"/>
    <property type="match status" value="1"/>
</dbReference>
<reference evidence="3" key="1">
    <citation type="submission" date="2018-05" db="EMBL/GenBank/DDBJ databases">
        <authorList>
            <person name="Lanie J.A."/>
            <person name="Ng W.-L."/>
            <person name="Kazmierczak K.M."/>
            <person name="Andrzejewski T.M."/>
            <person name="Davidsen T.M."/>
            <person name="Wayne K.J."/>
            <person name="Tettelin H."/>
            <person name="Glass J.I."/>
            <person name="Rusch D."/>
            <person name="Podicherti R."/>
            <person name="Tsui H.-C.T."/>
            <person name="Winkler M.E."/>
        </authorList>
    </citation>
    <scope>NUCLEOTIDE SEQUENCE</scope>
</reference>
<dbReference type="EMBL" id="UINC01085713">
    <property type="protein sequence ID" value="SVC33520.1"/>
    <property type="molecule type" value="Genomic_DNA"/>
</dbReference>
<name>A0A382LA23_9ZZZZ</name>
<evidence type="ECO:0000256" key="1">
    <source>
        <dbReference type="ARBA" id="ARBA00023125"/>
    </source>
</evidence>
<dbReference type="InterPro" id="IPR000119">
    <property type="entry name" value="Hist_DNA-bd"/>
</dbReference>
<gene>
    <name evidence="3" type="ORF">METZ01_LOCUS286374</name>
</gene>
<dbReference type="PANTHER" id="PTHR33175">
    <property type="entry name" value="DNA-BINDING PROTEIN HU"/>
    <property type="match status" value="1"/>
</dbReference>
<evidence type="ECO:0008006" key="4">
    <source>
        <dbReference type="Google" id="ProtNLM"/>
    </source>
</evidence>
<dbReference type="GO" id="GO:0005829">
    <property type="term" value="C:cytosol"/>
    <property type="evidence" value="ECO:0007669"/>
    <property type="project" value="TreeGrafter"/>
</dbReference>
<dbReference type="AlphaFoldDB" id="A0A382LA23"/>
<dbReference type="PRINTS" id="PR01727">
    <property type="entry name" value="DNABINDINGHU"/>
</dbReference>
<accession>A0A382LA23</accession>
<dbReference type="Gene3D" id="4.10.520.10">
    <property type="entry name" value="IHF-like DNA-binding proteins"/>
    <property type="match status" value="1"/>
</dbReference>
<organism evidence="3">
    <name type="scientific">marine metagenome</name>
    <dbReference type="NCBI Taxonomy" id="408172"/>
    <lineage>
        <taxon>unclassified sequences</taxon>
        <taxon>metagenomes</taxon>
        <taxon>ecological metagenomes</taxon>
    </lineage>
</organism>
<feature type="region of interest" description="Disordered" evidence="2">
    <location>
        <begin position="1"/>
        <end position="22"/>
    </location>
</feature>
<dbReference type="SUPFAM" id="SSF47729">
    <property type="entry name" value="IHF-like DNA-binding proteins"/>
    <property type="match status" value="1"/>
</dbReference>
<evidence type="ECO:0000256" key="2">
    <source>
        <dbReference type="SAM" id="MobiDB-lite"/>
    </source>
</evidence>
<proteinExistence type="predicted"/>